<dbReference type="EMBL" id="JAMDKS010000031">
    <property type="protein sequence ID" value="MEE6113618.1"/>
    <property type="molecule type" value="Genomic_DNA"/>
</dbReference>
<gene>
    <name evidence="1" type="ORF">M5S25_10520</name>
</gene>
<comment type="caution">
    <text evidence="1">The sequence shown here is derived from an EMBL/GenBank/DDBJ whole genome shotgun (WGS) entry which is preliminary data.</text>
</comment>
<name>A0ABU7QSQ5_AVIPA</name>
<protein>
    <submittedName>
        <fullName evidence="1">Uncharacterized protein</fullName>
    </submittedName>
</protein>
<proteinExistence type="predicted"/>
<reference evidence="1 2" key="1">
    <citation type="journal article" date="2022" name="Front. Microbiol.">
        <title>Commensal bacteria contribute to the growth of multidrug-resistant Avibacterium paragallinarum in chickens.</title>
        <authorList>
            <person name="Zhu J."/>
            <person name="Chen Y."/>
            <person name="Wu Y."/>
            <person name="Wang Y."/>
            <person name="Zhu K."/>
        </authorList>
    </citation>
    <scope>NUCLEOTIDE SEQUENCE [LARGE SCALE GENOMIC DNA]</scope>
    <source>
        <strain evidence="1 2">AV12</strain>
    </source>
</reference>
<evidence type="ECO:0000313" key="1">
    <source>
        <dbReference type="EMBL" id="MEE6113618.1"/>
    </source>
</evidence>
<organism evidence="1 2">
    <name type="scientific">Avibacterium paragallinarum</name>
    <name type="common">Haemophilus gallinarum</name>
    <dbReference type="NCBI Taxonomy" id="728"/>
    <lineage>
        <taxon>Bacteria</taxon>
        <taxon>Pseudomonadati</taxon>
        <taxon>Pseudomonadota</taxon>
        <taxon>Gammaproteobacteria</taxon>
        <taxon>Pasteurellales</taxon>
        <taxon>Pasteurellaceae</taxon>
        <taxon>Avibacterium</taxon>
    </lineage>
</organism>
<evidence type="ECO:0000313" key="2">
    <source>
        <dbReference type="Proteomes" id="UP001352533"/>
    </source>
</evidence>
<sequence length="165" mass="19492">MNQKEKRKARKTFDERNHEIMVELWGEKLESIPRWCRKTNDGFVTIPRWLALVNRILDKLSNGKPLSSTYLSLWFRSNDDAFVHIKDEKMLAIESGFDSERATSTWKQRMKLLKELGFIEVKAGDKSDYQYVIIKEPYSVVLELGDKIQEKYRMTLLERMKEVGA</sequence>
<accession>A0ABU7QSQ5</accession>
<dbReference type="Proteomes" id="UP001352533">
    <property type="component" value="Unassembled WGS sequence"/>
</dbReference>
<dbReference type="RefSeq" id="WP_194752022.1">
    <property type="nucleotide sequence ID" value="NZ_JACEWB010000031.1"/>
</dbReference>
<keyword evidence="2" id="KW-1185">Reference proteome</keyword>